<gene>
    <name evidence="8" type="ORF">IFM89_022042</name>
</gene>
<dbReference type="InterPro" id="IPR052610">
    <property type="entry name" value="bHLH_transcription_regulator"/>
</dbReference>
<evidence type="ECO:0000259" key="7">
    <source>
        <dbReference type="PROSITE" id="PS51671"/>
    </source>
</evidence>
<reference evidence="8 9" key="1">
    <citation type="submission" date="2020-10" db="EMBL/GenBank/DDBJ databases">
        <title>The Coptis chinensis genome and diversification of protoberbering-type alkaloids.</title>
        <authorList>
            <person name="Wang B."/>
            <person name="Shu S."/>
            <person name="Song C."/>
            <person name="Liu Y."/>
        </authorList>
    </citation>
    <scope>NUCLEOTIDE SEQUENCE [LARGE SCALE GENOMIC DNA]</scope>
    <source>
        <strain evidence="8">HL-2020</strain>
        <tissue evidence="8">Leaf</tissue>
    </source>
</reference>
<dbReference type="PANTHER" id="PTHR45959:SF2">
    <property type="entry name" value="BHLH TRANSCRIPTION FACTOR"/>
    <property type="match status" value="1"/>
</dbReference>
<dbReference type="InterPro" id="IPR036638">
    <property type="entry name" value="HLH_DNA-bd_sf"/>
</dbReference>
<dbReference type="PROSITE" id="PS50888">
    <property type="entry name" value="BHLH"/>
    <property type="match status" value="1"/>
</dbReference>
<feature type="domain" description="BHLH" evidence="6">
    <location>
        <begin position="183"/>
        <end position="232"/>
    </location>
</feature>
<keyword evidence="9" id="KW-1185">Reference proteome</keyword>
<dbReference type="SUPFAM" id="SSF47459">
    <property type="entry name" value="HLH, helix-loop-helix DNA-binding domain"/>
    <property type="match status" value="1"/>
</dbReference>
<keyword evidence="3" id="KW-0804">Transcription</keyword>
<dbReference type="InterPro" id="IPR002912">
    <property type="entry name" value="ACT_dom"/>
</dbReference>
<dbReference type="InterPro" id="IPR054502">
    <property type="entry name" value="bHLH-TF_ACT-like_plant"/>
</dbReference>
<name>A0A835LZ49_9MAGN</name>
<sequence>MEMSTGRWLSEMGMEEPLFIHQYQMNSFNDFTPQQLAAAFGEDFKHSYSSESFSSYPTFDPCSDTTTTISPSLEVEESQTCYERPKKLLKTDSWNSCTTGTREASSSPNMLSFGNSSSPKTYPKFYGSSVSALKPKDEAISPESKSFSSDSRVCRGPFVNQNYAANTCQGNKRAITPSTKPTSYTQDHIIAERKRREKLSQRFIALSALVPDLKKMDKASVLGDSIKYLKQLQERVKTLEEQASKKTMESAVFVKKFQIPLDDDSSSTDENFSNCYDESLPEIEARVCERNVLIRIHCEKRKGVLVKTLAEIEKRNLSVVNSSIIPFGTSTLDISIMAQMDEEFNITVKDLVKNLRSAFSQLM</sequence>
<dbReference type="EMBL" id="JADFTS010000004">
    <property type="protein sequence ID" value="KAF9610372.1"/>
    <property type="molecule type" value="Genomic_DNA"/>
</dbReference>
<dbReference type="InterPro" id="IPR011598">
    <property type="entry name" value="bHLH_dom"/>
</dbReference>
<dbReference type="OrthoDB" id="690068at2759"/>
<comment type="caution">
    <text evidence="8">The sequence shown here is derived from an EMBL/GenBank/DDBJ whole genome shotgun (WGS) entry which is preliminary data.</text>
</comment>
<evidence type="ECO:0000256" key="4">
    <source>
        <dbReference type="ARBA" id="ARBA00023242"/>
    </source>
</evidence>
<evidence type="ECO:0000313" key="9">
    <source>
        <dbReference type="Proteomes" id="UP000631114"/>
    </source>
</evidence>
<organism evidence="8 9">
    <name type="scientific">Coptis chinensis</name>
    <dbReference type="NCBI Taxonomy" id="261450"/>
    <lineage>
        <taxon>Eukaryota</taxon>
        <taxon>Viridiplantae</taxon>
        <taxon>Streptophyta</taxon>
        <taxon>Embryophyta</taxon>
        <taxon>Tracheophyta</taxon>
        <taxon>Spermatophyta</taxon>
        <taxon>Magnoliopsida</taxon>
        <taxon>Ranunculales</taxon>
        <taxon>Ranunculaceae</taxon>
        <taxon>Coptidoideae</taxon>
        <taxon>Coptis</taxon>
    </lineage>
</organism>
<evidence type="ECO:0000313" key="8">
    <source>
        <dbReference type="EMBL" id="KAF9610372.1"/>
    </source>
</evidence>
<dbReference type="PANTHER" id="PTHR45959">
    <property type="entry name" value="BHLH TRANSCRIPTION FACTOR"/>
    <property type="match status" value="1"/>
</dbReference>
<keyword evidence="2" id="KW-0805">Transcription regulation</keyword>
<dbReference type="Pfam" id="PF22754">
    <property type="entry name" value="bHLH-TF_ACT-like_plant"/>
    <property type="match status" value="1"/>
</dbReference>
<feature type="domain" description="ACT" evidence="7">
    <location>
        <begin position="293"/>
        <end position="363"/>
    </location>
</feature>
<dbReference type="SMART" id="SM00353">
    <property type="entry name" value="HLH"/>
    <property type="match status" value="1"/>
</dbReference>
<dbReference type="CDD" id="cd11452">
    <property type="entry name" value="bHLH_AtNAI1_like"/>
    <property type="match status" value="1"/>
</dbReference>
<dbReference type="Pfam" id="PF00010">
    <property type="entry name" value="HLH"/>
    <property type="match status" value="1"/>
</dbReference>
<protein>
    <submittedName>
        <fullName evidence="8">Uncharacterized protein</fullName>
    </submittedName>
</protein>
<dbReference type="AlphaFoldDB" id="A0A835LZ49"/>
<proteinExistence type="predicted"/>
<dbReference type="Gene3D" id="4.10.280.10">
    <property type="entry name" value="Helix-loop-helix DNA-binding domain"/>
    <property type="match status" value="1"/>
</dbReference>
<evidence type="ECO:0000256" key="1">
    <source>
        <dbReference type="ARBA" id="ARBA00004123"/>
    </source>
</evidence>
<evidence type="ECO:0000256" key="2">
    <source>
        <dbReference type="ARBA" id="ARBA00023015"/>
    </source>
</evidence>
<dbReference type="GO" id="GO:0046983">
    <property type="term" value="F:protein dimerization activity"/>
    <property type="evidence" value="ECO:0007669"/>
    <property type="project" value="InterPro"/>
</dbReference>
<accession>A0A835LZ49</accession>
<keyword evidence="5" id="KW-0175">Coiled coil</keyword>
<evidence type="ECO:0000256" key="5">
    <source>
        <dbReference type="SAM" id="Coils"/>
    </source>
</evidence>
<comment type="subcellular location">
    <subcellularLocation>
        <location evidence="1">Nucleus</location>
    </subcellularLocation>
</comment>
<evidence type="ECO:0000256" key="3">
    <source>
        <dbReference type="ARBA" id="ARBA00023163"/>
    </source>
</evidence>
<keyword evidence="4" id="KW-0539">Nucleus</keyword>
<evidence type="ECO:0000259" key="6">
    <source>
        <dbReference type="PROSITE" id="PS50888"/>
    </source>
</evidence>
<dbReference type="PROSITE" id="PS51671">
    <property type="entry name" value="ACT"/>
    <property type="match status" value="1"/>
</dbReference>
<feature type="coiled-coil region" evidence="5">
    <location>
        <begin position="222"/>
        <end position="249"/>
    </location>
</feature>
<dbReference type="Proteomes" id="UP000631114">
    <property type="component" value="Unassembled WGS sequence"/>
</dbReference>